<keyword evidence="4" id="KW-0808">Transferase</keyword>
<dbReference type="OrthoDB" id="115198at2759"/>
<dbReference type="EC" id="2.4.1.-" evidence="11"/>
<dbReference type="Gene3D" id="3.90.550.50">
    <property type="match status" value="1"/>
</dbReference>
<keyword evidence="5 11" id="KW-0812">Transmembrane</keyword>
<accession>A0A8B8BVF6</accession>
<evidence type="ECO:0000256" key="8">
    <source>
        <dbReference type="ARBA" id="ARBA00023034"/>
    </source>
</evidence>
<keyword evidence="10" id="KW-0325">Glycoprotein</keyword>
<dbReference type="GO" id="GO:0000139">
    <property type="term" value="C:Golgi membrane"/>
    <property type="evidence" value="ECO:0007669"/>
    <property type="project" value="UniProtKB-SubCell"/>
</dbReference>
<reference evidence="12" key="1">
    <citation type="submission" date="2024-06" db="UniProtKB">
        <authorList>
            <consortium name="RefSeq"/>
        </authorList>
    </citation>
    <scope>NUCLEOTIDE SEQUENCE [LARGE SCALE GENOMIC DNA]</scope>
</reference>
<keyword evidence="6 11" id="KW-0735">Signal-anchor</keyword>
<dbReference type="Pfam" id="PF01762">
    <property type="entry name" value="Galactosyl_T"/>
    <property type="match status" value="1"/>
</dbReference>
<evidence type="ECO:0000256" key="1">
    <source>
        <dbReference type="ARBA" id="ARBA00004323"/>
    </source>
</evidence>
<sequence length="349" mass="40534">MNVITLILKRGGRGLLRRKMVTYVMGVTICVVLLLNLMRYIQNEFNTKTDYETIKFINKKHLGYHEIDYLPSAISCHNNGTTTFLLICIPSATGNFKQRLAIRNSWGSAVKRNPSLTLTFFVEKSKNKETENIVRKEKQIFMDIIEVDVEARYENLAKKSIMILEWALFHCKDAKYMLKVDDDVFLNIGLLKADLISENYSNSIIGCKVRNSSPFRFPLSKWYLSRDQYSADIFPDYISGPAYVLSGDIFFKLYSATKLVPRIFLEDVYLNGICREKVSVKAVGHPGFSCGFRDEGPCGGFFRYKITGHHYFPDEIKRMWLELRDRWFTCPFKHSYVVSKFFDILHFVV</sequence>
<evidence type="ECO:0000313" key="13">
    <source>
        <dbReference type="RefSeq" id="XP_022306849.1"/>
    </source>
</evidence>
<keyword evidence="3 11" id="KW-0328">Glycosyltransferase</keyword>
<dbReference type="GeneID" id="111113132"/>
<dbReference type="InterPro" id="IPR002659">
    <property type="entry name" value="Glyco_trans_31"/>
</dbReference>
<dbReference type="KEGG" id="cvn:111113132"/>
<evidence type="ECO:0000256" key="3">
    <source>
        <dbReference type="ARBA" id="ARBA00022676"/>
    </source>
</evidence>
<evidence type="ECO:0000256" key="2">
    <source>
        <dbReference type="ARBA" id="ARBA00008661"/>
    </source>
</evidence>
<dbReference type="AlphaFoldDB" id="A0A8B8BVF6"/>
<reference evidence="13" key="2">
    <citation type="submission" date="2025-08" db="UniProtKB">
        <authorList>
            <consortium name="RefSeq"/>
        </authorList>
    </citation>
    <scope>IDENTIFICATION</scope>
    <source>
        <tissue evidence="13">Whole sample</tissue>
    </source>
</reference>
<dbReference type="Proteomes" id="UP000694844">
    <property type="component" value="Chromosome 1"/>
</dbReference>
<evidence type="ECO:0000256" key="7">
    <source>
        <dbReference type="ARBA" id="ARBA00022989"/>
    </source>
</evidence>
<keyword evidence="12" id="KW-1185">Reference proteome</keyword>
<keyword evidence="7 11" id="KW-1133">Transmembrane helix</keyword>
<dbReference type="GO" id="GO:0006493">
    <property type="term" value="P:protein O-linked glycosylation"/>
    <property type="evidence" value="ECO:0007669"/>
    <property type="project" value="TreeGrafter"/>
</dbReference>
<dbReference type="PANTHER" id="PTHR11214">
    <property type="entry name" value="BETA-1,3-N-ACETYLGLUCOSAMINYLTRANSFERASE"/>
    <property type="match status" value="1"/>
</dbReference>
<organism evidence="12 13">
    <name type="scientific">Crassostrea virginica</name>
    <name type="common">Eastern oyster</name>
    <dbReference type="NCBI Taxonomy" id="6565"/>
    <lineage>
        <taxon>Eukaryota</taxon>
        <taxon>Metazoa</taxon>
        <taxon>Spiralia</taxon>
        <taxon>Lophotrochozoa</taxon>
        <taxon>Mollusca</taxon>
        <taxon>Bivalvia</taxon>
        <taxon>Autobranchia</taxon>
        <taxon>Pteriomorphia</taxon>
        <taxon>Ostreida</taxon>
        <taxon>Ostreoidea</taxon>
        <taxon>Ostreidae</taxon>
        <taxon>Crassostrea</taxon>
    </lineage>
</organism>
<protein>
    <recommendedName>
        <fullName evidence="11">Hexosyltransferase</fullName>
        <ecNumber evidence="11">2.4.1.-</ecNumber>
    </recommendedName>
</protein>
<name>A0A8B8BVF6_CRAVI</name>
<dbReference type="PANTHER" id="PTHR11214:SF314">
    <property type="entry name" value="HEXOSYLTRANSFERASE"/>
    <property type="match status" value="1"/>
</dbReference>
<keyword evidence="8 11" id="KW-0333">Golgi apparatus</keyword>
<evidence type="ECO:0000313" key="12">
    <source>
        <dbReference type="Proteomes" id="UP000694844"/>
    </source>
</evidence>
<feature type="transmembrane region" description="Helical" evidence="11">
    <location>
        <begin position="21"/>
        <end position="41"/>
    </location>
</feature>
<dbReference type="RefSeq" id="XP_022306849.1">
    <property type="nucleotide sequence ID" value="XM_022451141.1"/>
</dbReference>
<evidence type="ECO:0000256" key="10">
    <source>
        <dbReference type="ARBA" id="ARBA00023180"/>
    </source>
</evidence>
<keyword evidence="9 11" id="KW-0472">Membrane</keyword>
<evidence type="ECO:0000256" key="11">
    <source>
        <dbReference type="RuleBase" id="RU363063"/>
    </source>
</evidence>
<dbReference type="FunFam" id="3.90.550.50:FF:000001">
    <property type="entry name" value="Hexosyltransferase"/>
    <property type="match status" value="1"/>
</dbReference>
<evidence type="ECO:0000256" key="4">
    <source>
        <dbReference type="ARBA" id="ARBA00022679"/>
    </source>
</evidence>
<comment type="similarity">
    <text evidence="2 11">Belongs to the glycosyltransferase 31 family.</text>
</comment>
<evidence type="ECO:0000256" key="5">
    <source>
        <dbReference type="ARBA" id="ARBA00022692"/>
    </source>
</evidence>
<evidence type="ECO:0000256" key="9">
    <source>
        <dbReference type="ARBA" id="ARBA00023136"/>
    </source>
</evidence>
<proteinExistence type="inferred from homology"/>
<dbReference type="GO" id="GO:0016758">
    <property type="term" value="F:hexosyltransferase activity"/>
    <property type="evidence" value="ECO:0007669"/>
    <property type="project" value="InterPro"/>
</dbReference>
<comment type="subcellular location">
    <subcellularLocation>
        <location evidence="1 11">Golgi apparatus membrane</location>
        <topology evidence="1 11">Single-pass type II membrane protein</topology>
    </subcellularLocation>
</comment>
<evidence type="ECO:0000256" key="6">
    <source>
        <dbReference type="ARBA" id="ARBA00022968"/>
    </source>
</evidence>
<gene>
    <name evidence="13" type="primary">LOC111113132</name>
</gene>